<feature type="transmembrane region" description="Helical" evidence="11">
    <location>
        <begin position="12"/>
        <end position="31"/>
    </location>
</feature>
<evidence type="ECO:0000256" key="10">
    <source>
        <dbReference type="ARBA" id="ARBA00023180"/>
    </source>
</evidence>
<keyword evidence="9 11" id="KW-0472">Membrane</keyword>
<keyword evidence="8 11" id="KW-0333">Golgi apparatus</keyword>
<dbReference type="EC" id="2.4.1.-" evidence="11"/>
<comment type="similarity">
    <text evidence="2 11">Belongs to the glycosyltransferase 31 family.</text>
</comment>
<dbReference type="InterPro" id="IPR002659">
    <property type="entry name" value="Glyco_trans_31"/>
</dbReference>
<dbReference type="AlphaFoldDB" id="A0A812EKG6"/>
<evidence type="ECO:0000256" key="11">
    <source>
        <dbReference type="RuleBase" id="RU363063"/>
    </source>
</evidence>
<evidence type="ECO:0000256" key="8">
    <source>
        <dbReference type="ARBA" id="ARBA00023034"/>
    </source>
</evidence>
<accession>A0A812EKG6</accession>
<dbReference type="PANTHER" id="PTHR11214:SF314">
    <property type="entry name" value="HEXOSYLTRANSFERASE"/>
    <property type="match status" value="1"/>
</dbReference>
<evidence type="ECO:0000256" key="7">
    <source>
        <dbReference type="ARBA" id="ARBA00022989"/>
    </source>
</evidence>
<dbReference type="Pfam" id="PF01762">
    <property type="entry name" value="Galactosyl_T"/>
    <property type="match status" value="1"/>
</dbReference>
<evidence type="ECO:0000313" key="13">
    <source>
        <dbReference type="Proteomes" id="UP000597762"/>
    </source>
</evidence>
<dbReference type="Proteomes" id="UP000597762">
    <property type="component" value="Unassembled WGS sequence"/>
</dbReference>
<keyword evidence="13" id="KW-1185">Reference proteome</keyword>
<protein>
    <recommendedName>
        <fullName evidence="11">Hexosyltransferase</fullName>
        <ecNumber evidence="11">2.4.1.-</ecNumber>
    </recommendedName>
</protein>
<dbReference type="FunFam" id="3.90.550.50:FF:000001">
    <property type="entry name" value="Hexosyltransferase"/>
    <property type="match status" value="1"/>
</dbReference>
<dbReference type="PANTHER" id="PTHR11214">
    <property type="entry name" value="BETA-1,3-N-ACETYLGLUCOSAMINYLTRANSFERASE"/>
    <property type="match status" value="1"/>
</dbReference>
<evidence type="ECO:0000256" key="2">
    <source>
        <dbReference type="ARBA" id="ARBA00008661"/>
    </source>
</evidence>
<comment type="caution">
    <text evidence="12">The sequence shown here is derived from an EMBL/GenBank/DDBJ whole genome shotgun (WGS) entry which is preliminary data.</text>
</comment>
<dbReference type="EMBL" id="CAHIKZ030005507">
    <property type="protein sequence ID" value="CAE1327762.1"/>
    <property type="molecule type" value="Genomic_DNA"/>
</dbReference>
<evidence type="ECO:0000256" key="9">
    <source>
        <dbReference type="ARBA" id="ARBA00023136"/>
    </source>
</evidence>
<evidence type="ECO:0000256" key="4">
    <source>
        <dbReference type="ARBA" id="ARBA00022679"/>
    </source>
</evidence>
<evidence type="ECO:0000256" key="3">
    <source>
        <dbReference type="ARBA" id="ARBA00022676"/>
    </source>
</evidence>
<dbReference type="GO" id="GO:0000139">
    <property type="term" value="C:Golgi membrane"/>
    <property type="evidence" value="ECO:0007669"/>
    <property type="project" value="UniProtKB-SubCell"/>
</dbReference>
<evidence type="ECO:0000313" key="12">
    <source>
        <dbReference type="EMBL" id="CAE1327762.1"/>
    </source>
</evidence>
<name>A0A812EKG6_ACAPH</name>
<gene>
    <name evidence="12" type="ORF">SPHA_77203</name>
</gene>
<keyword evidence="5 11" id="KW-0812">Transmembrane</keyword>
<evidence type="ECO:0000256" key="5">
    <source>
        <dbReference type="ARBA" id="ARBA00022692"/>
    </source>
</evidence>
<comment type="subcellular location">
    <subcellularLocation>
        <location evidence="1 11">Golgi apparatus membrane</location>
        <topology evidence="1 11">Single-pass type II membrane protein</topology>
    </subcellularLocation>
</comment>
<evidence type="ECO:0000256" key="1">
    <source>
        <dbReference type="ARBA" id="ARBA00004323"/>
    </source>
</evidence>
<keyword evidence="10" id="KW-0325">Glycoprotein</keyword>
<dbReference type="GO" id="GO:0016758">
    <property type="term" value="F:hexosyltransferase activity"/>
    <property type="evidence" value="ECO:0007669"/>
    <property type="project" value="InterPro"/>
</dbReference>
<keyword evidence="3 11" id="KW-0328">Glycosyltransferase</keyword>
<keyword evidence="4 12" id="KW-0808">Transferase</keyword>
<evidence type="ECO:0000256" key="6">
    <source>
        <dbReference type="ARBA" id="ARBA00022968"/>
    </source>
</evidence>
<proteinExistence type="inferred from homology"/>
<dbReference type="Gene3D" id="3.90.550.50">
    <property type="match status" value="1"/>
</dbReference>
<sequence>MLSTISPRKCHIHALAALVTLTAGSFFLHVLTNGPPYRSDSHGYLESIKETYSYYRRHRQRVNPLDFTYPIPGTDICRDGAPFFLILVISLHSRRAERDAIRSTWGSISRGKHWPRGPAGSLPPDTPPNLITKVVFLFGKHSNNSYNRELLHESAQYNDVVQANFTENYRNLTLKVLMGLKWALKQCAEAEFILKVDDDTFVNVPMMVDYVISRDYWEKTIMGFINYKPFPFRYYTKWQVSWEEYPYFRYPSYVSGNIYLFLSLTAHDLMDAAEYLPYVSMEDVYITGILAEVVRMKYHPIPRKLYNQKERATVCELATNKRIASHSITAPLHYNVWRAMLDKTCSGAEKLL</sequence>
<organism evidence="12 13">
    <name type="scientific">Acanthosepion pharaonis</name>
    <name type="common">Pharaoh cuttlefish</name>
    <name type="synonym">Sepia pharaonis</name>
    <dbReference type="NCBI Taxonomy" id="158019"/>
    <lineage>
        <taxon>Eukaryota</taxon>
        <taxon>Metazoa</taxon>
        <taxon>Spiralia</taxon>
        <taxon>Lophotrochozoa</taxon>
        <taxon>Mollusca</taxon>
        <taxon>Cephalopoda</taxon>
        <taxon>Coleoidea</taxon>
        <taxon>Decapodiformes</taxon>
        <taxon>Sepiida</taxon>
        <taxon>Sepiina</taxon>
        <taxon>Sepiidae</taxon>
        <taxon>Acanthosepion</taxon>
    </lineage>
</organism>
<reference evidence="12" key="1">
    <citation type="submission" date="2021-01" db="EMBL/GenBank/DDBJ databases">
        <authorList>
            <person name="Li R."/>
            <person name="Bekaert M."/>
        </authorList>
    </citation>
    <scope>NUCLEOTIDE SEQUENCE</scope>
    <source>
        <strain evidence="12">Farmed</strain>
    </source>
</reference>
<dbReference type="OrthoDB" id="2139606at2759"/>
<keyword evidence="7 11" id="KW-1133">Transmembrane helix</keyword>
<dbReference type="GO" id="GO:0006493">
    <property type="term" value="P:protein O-linked glycosylation"/>
    <property type="evidence" value="ECO:0007669"/>
    <property type="project" value="TreeGrafter"/>
</dbReference>
<keyword evidence="6 11" id="KW-0735">Signal-anchor</keyword>